<dbReference type="RefSeq" id="WP_136942500.1">
    <property type="nucleotide sequence ID" value="NZ_SWKR01000002.1"/>
</dbReference>
<dbReference type="Proteomes" id="UP000309138">
    <property type="component" value="Unassembled WGS sequence"/>
</dbReference>
<name>A0A4U1L163_9SPHN</name>
<evidence type="ECO:0000313" key="2">
    <source>
        <dbReference type="EMBL" id="TKD50557.1"/>
    </source>
</evidence>
<accession>A0A4U1L163</accession>
<protein>
    <submittedName>
        <fullName evidence="2">Uncharacterized protein</fullName>
    </submittedName>
</protein>
<feature type="compositionally biased region" description="Low complexity" evidence="1">
    <location>
        <begin position="1"/>
        <end position="20"/>
    </location>
</feature>
<proteinExistence type="predicted"/>
<reference evidence="2 3" key="1">
    <citation type="submission" date="2019-04" db="EMBL/GenBank/DDBJ databases">
        <authorList>
            <person name="Yang Y."/>
            <person name="Wei D."/>
        </authorList>
    </citation>
    <scope>NUCLEOTIDE SEQUENCE [LARGE SCALE GENOMIC DNA]</scope>
    <source>
        <strain evidence="2 3">L-1-4w-11</strain>
    </source>
</reference>
<evidence type="ECO:0000256" key="1">
    <source>
        <dbReference type="SAM" id="MobiDB-lite"/>
    </source>
</evidence>
<dbReference type="EMBL" id="SWKR01000002">
    <property type="protein sequence ID" value="TKD50557.1"/>
    <property type="molecule type" value="Genomic_DNA"/>
</dbReference>
<dbReference type="AlphaFoldDB" id="A0A4U1L163"/>
<feature type="compositionally biased region" description="Acidic residues" evidence="1">
    <location>
        <begin position="37"/>
        <end position="50"/>
    </location>
</feature>
<sequence>MSSRAEQQQSRAAAEPSSSRAELEAAIERAITLLDALDGDPDCEDDDPDAEHDGAEPFAADLRGGAVI</sequence>
<evidence type="ECO:0000313" key="3">
    <source>
        <dbReference type="Proteomes" id="UP000309138"/>
    </source>
</evidence>
<feature type="region of interest" description="Disordered" evidence="1">
    <location>
        <begin position="1"/>
        <end position="68"/>
    </location>
</feature>
<keyword evidence="3" id="KW-1185">Reference proteome</keyword>
<gene>
    <name evidence="2" type="ORF">FBR43_07110</name>
</gene>
<organism evidence="2 3">
    <name type="scientific">Sphingomonas baiyangensis</name>
    <dbReference type="NCBI Taxonomy" id="2572576"/>
    <lineage>
        <taxon>Bacteria</taxon>
        <taxon>Pseudomonadati</taxon>
        <taxon>Pseudomonadota</taxon>
        <taxon>Alphaproteobacteria</taxon>
        <taxon>Sphingomonadales</taxon>
        <taxon>Sphingomonadaceae</taxon>
        <taxon>Sphingomonas</taxon>
    </lineage>
</organism>
<comment type="caution">
    <text evidence="2">The sequence shown here is derived from an EMBL/GenBank/DDBJ whole genome shotgun (WGS) entry which is preliminary data.</text>
</comment>